<evidence type="ECO:0000259" key="2">
    <source>
        <dbReference type="Pfam" id="PF10536"/>
    </source>
</evidence>
<evidence type="ECO:0000313" key="4">
    <source>
        <dbReference type="Proteomes" id="UP000826656"/>
    </source>
</evidence>
<protein>
    <recommendedName>
        <fullName evidence="2">Aminotransferase-like plant mobile domain-containing protein</fullName>
    </recommendedName>
</protein>
<feature type="coiled-coil region" evidence="1">
    <location>
        <begin position="555"/>
        <end position="610"/>
    </location>
</feature>
<organism evidence="3 4">
    <name type="scientific">Solanum tuberosum</name>
    <name type="common">Potato</name>
    <dbReference type="NCBI Taxonomy" id="4113"/>
    <lineage>
        <taxon>Eukaryota</taxon>
        <taxon>Viridiplantae</taxon>
        <taxon>Streptophyta</taxon>
        <taxon>Embryophyta</taxon>
        <taxon>Tracheophyta</taxon>
        <taxon>Spermatophyta</taxon>
        <taxon>Magnoliopsida</taxon>
        <taxon>eudicotyledons</taxon>
        <taxon>Gunneridae</taxon>
        <taxon>Pentapetalae</taxon>
        <taxon>asterids</taxon>
        <taxon>lamiids</taxon>
        <taxon>Solanales</taxon>
        <taxon>Solanaceae</taxon>
        <taxon>Solanoideae</taxon>
        <taxon>Solaneae</taxon>
        <taxon>Solanum</taxon>
    </lineage>
</organism>
<dbReference type="PANTHER" id="PTHR48200">
    <property type="entry name" value="PROTEIN, PUTATIVE-RELATED"/>
    <property type="match status" value="1"/>
</dbReference>
<dbReference type="InterPro" id="IPR019557">
    <property type="entry name" value="AminoTfrase-like_pln_mobile"/>
</dbReference>
<dbReference type="PANTHER" id="PTHR48200:SF1">
    <property type="entry name" value="AMINOTRANSFERASE-LIKE PLANT MOBILE DOMAIN-CONTAINING PROTEIN"/>
    <property type="match status" value="1"/>
</dbReference>
<name>A0ABQ7VJT8_SOLTU</name>
<gene>
    <name evidence="3" type="ORF">KY290_012727</name>
</gene>
<reference evidence="3 4" key="1">
    <citation type="journal article" date="2021" name="bioRxiv">
        <title>Chromosome-scale and haplotype-resolved genome assembly of a tetraploid potato cultivar.</title>
        <authorList>
            <person name="Sun H."/>
            <person name="Jiao W.-B."/>
            <person name="Krause K."/>
            <person name="Campoy J.A."/>
            <person name="Goel M."/>
            <person name="Folz-Donahue K."/>
            <person name="Kukat C."/>
            <person name="Huettel B."/>
            <person name="Schneeberger K."/>
        </authorList>
    </citation>
    <scope>NUCLEOTIDE SEQUENCE [LARGE SCALE GENOMIC DNA]</scope>
    <source>
        <strain evidence="3">SolTubOtavaFocal</strain>
        <tissue evidence="3">Leaves</tissue>
    </source>
</reference>
<comment type="caution">
    <text evidence="3">The sequence shown here is derived from an EMBL/GenBank/DDBJ whole genome shotgun (WGS) entry which is preliminary data.</text>
</comment>
<dbReference type="EMBL" id="JAIVGD010000011">
    <property type="protein sequence ID" value="KAH0768746.1"/>
    <property type="molecule type" value="Genomic_DNA"/>
</dbReference>
<proteinExistence type="predicted"/>
<sequence>MKSMRCDKRPRDEAVEMVNDPPKFMITDKTPPLLMAWWNDMHEFRRTEIFKHLGFLTDIMRFSPDRDLIEALIPFWDSTSNVFRFSNFELTPTLEELGGFTGLGKDLRSKTLIAPRNVSGNKFLEQMHIIYPHKECFDNGLVSLEFLYSRYGKKEGFSDYGKQLKNGQHLPTWEKHRQEAFMVAFLGTMVFPRRDKKISIRLSGIVAVMMKKKKSTILPMMLADIYRALTKCREGEDFFEGCSILLQMWFLEHLYRHRFATDFKSEWTNYILSHPDRMKELVGKLPKGVKAWRHYLLKLTAFDITWNYHWFPASEVIVMSSYRPFFVLTGLRGFQPYIPLRVLRQLGQKQILPRAEDTQSFVWEVLSEDRDRESEAQKIWGGSRTLSSKAMVDDRVEGEVDPSYLHWFFDQAPLKVMPEGSARELRDREEEIEVKIKQARLKVERNYRSTLDILSNDLKNAREELAQRDAIFKERVTLIQKRAEKEHQSTIRTLHEDLGIVTGAMEQQEEEYKKEKTLLMHTQARLQNQLKASMGRETDIAKRFTSYQTEVAIERNQWMGEREELHNQIEELQAHEEELTHRVDTTQEWLQNCHENMEEAKGQVLQLTESLIDVYGGYLHRSDESLGRHARALAPHLPKALYKVYSSLGGN</sequence>
<evidence type="ECO:0000313" key="3">
    <source>
        <dbReference type="EMBL" id="KAH0768746.1"/>
    </source>
</evidence>
<dbReference type="Pfam" id="PF10536">
    <property type="entry name" value="PMD"/>
    <property type="match status" value="1"/>
</dbReference>
<accession>A0ABQ7VJT8</accession>
<feature type="coiled-coil region" evidence="1">
    <location>
        <begin position="422"/>
        <end position="471"/>
    </location>
</feature>
<feature type="domain" description="Aminotransferase-like plant mobile" evidence="2">
    <location>
        <begin position="61"/>
        <end position="408"/>
    </location>
</feature>
<evidence type="ECO:0000256" key="1">
    <source>
        <dbReference type="SAM" id="Coils"/>
    </source>
</evidence>
<keyword evidence="1" id="KW-0175">Coiled coil</keyword>
<keyword evidence="4" id="KW-1185">Reference proteome</keyword>
<dbReference type="Proteomes" id="UP000826656">
    <property type="component" value="Unassembled WGS sequence"/>
</dbReference>